<keyword evidence="2" id="KW-1185">Reference proteome</keyword>
<reference evidence="1 2" key="1">
    <citation type="journal article" date="2022" name="Hortic Res">
        <title>A haplotype resolved chromosomal level avocado genome allows analysis of novel avocado genes.</title>
        <authorList>
            <person name="Nath O."/>
            <person name="Fletcher S.J."/>
            <person name="Hayward A."/>
            <person name="Shaw L.M."/>
            <person name="Masouleh A.K."/>
            <person name="Furtado A."/>
            <person name="Henry R.J."/>
            <person name="Mitter N."/>
        </authorList>
    </citation>
    <scope>NUCLEOTIDE SEQUENCE [LARGE SCALE GENOMIC DNA]</scope>
    <source>
        <strain evidence="2">cv. Hass</strain>
    </source>
</reference>
<dbReference type="Proteomes" id="UP001234297">
    <property type="component" value="Chromosome 3"/>
</dbReference>
<name>A0ACC2LVC2_PERAE</name>
<protein>
    <submittedName>
        <fullName evidence="1">Uncharacterized protein</fullName>
    </submittedName>
</protein>
<sequence length="74" mass="7778">MDFQVAYAPKKGTGRPLPKRGQIKAKIVGNFIRSVVTMASKAGKKSKISRSGSGSSLQTTPSFSSYASDGHSDS</sequence>
<evidence type="ECO:0000313" key="1">
    <source>
        <dbReference type="EMBL" id="KAJ8636989.1"/>
    </source>
</evidence>
<proteinExistence type="predicted"/>
<organism evidence="1 2">
    <name type="scientific">Persea americana</name>
    <name type="common">Avocado</name>
    <dbReference type="NCBI Taxonomy" id="3435"/>
    <lineage>
        <taxon>Eukaryota</taxon>
        <taxon>Viridiplantae</taxon>
        <taxon>Streptophyta</taxon>
        <taxon>Embryophyta</taxon>
        <taxon>Tracheophyta</taxon>
        <taxon>Spermatophyta</taxon>
        <taxon>Magnoliopsida</taxon>
        <taxon>Magnoliidae</taxon>
        <taxon>Laurales</taxon>
        <taxon>Lauraceae</taxon>
        <taxon>Persea</taxon>
    </lineage>
</organism>
<gene>
    <name evidence="1" type="ORF">MRB53_011256</name>
</gene>
<dbReference type="EMBL" id="CM056811">
    <property type="protein sequence ID" value="KAJ8636989.1"/>
    <property type="molecule type" value="Genomic_DNA"/>
</dbReference>
<evidence type="ECO:0000313" key="2">
    <source>
        <dbReference type="Proteomes" id="UP001234297"/>
    </source>
</evidence>
<comment type="caution">
    <text evidence="1">The sequence shown here is derived from an EMBL/GenBank/DDBJ whole genome shotgun (WGS) entry which is preliminary data.</text>
</comment>
<accession>A0ACC2LVC2</accession>